<organism evidence="1">
    <name type="scientific">Solanum chacoense</name>
    <name type="common">Chaco potato</name>
    <dbReference type="NCBI Taxonomy" id="4108"/>
    <lineage>
        <taxon>Eukaryota</taxon>
        <taxon>Viridiplantae</taxon>
        <taxon>Streptophyta</taxon>
        <taxon>Embryophyta</taxon>
        <taxon>Tracheophyta</taxon>
        <taxon>Spermatophyta</taxon>
        <taxon>Magnoliopsida</taxon>
        <taxon>eudicotyledons</taxon>
        <taxon>Gunneridae</taxon>
        <taxon>Pentapetalae</taxon>
        <taxon>asterids</taxon>
        <taxon>lamiids</taxon>
        <taxon>Solanales</taxon>
        <taxon>Solanaceae</taxon>
        <taxon>Solanoideae</taxon>
        <taxon>Solaneae</taxon>
        <taxon>Solanum</taxon>
    </lineage>
</organism>
<protein>
    <submittedName>
        <fullName evidence="1">Putative ovule protein</fullName>
    </submittedName>
</protein>
<dbReference type="AlphaFoldDB" id="A0A0V0GG39"/>
<reference evidence="1" key="1">
    <citation type="submission" date="2015-12" db="EMBL/GenBank/DDBJ databases">
        <title>Gene expression during late stages of embryo sac development: a critical building block for successful pollen-pistil interactions.</title>
        <authorList>
            <person name="Liu Y."/>
            <person name="Joly V."/>
            <person name="Sabar M."/>
            <person name="Matton D.P."/>
        </authorList>
    </citation>
    <scope>NUCLEOTIDE SEQUENCE</scope>
</reference>
<dbReference type="EMBL" id="GEDG01039256">
    <property type="protein sequence ID" value="JAP07201.1"/>
    <property type="molecule type" value="Transcribed_RNA"/>
</dbReference>
<feature type="non-terminal residue" evidence="1">
    <location>
        <position position="1"/>
    </location>
</feature>
<accession>A0A0V0GG39</accession>
<name>A0A0V0GG39_SOLCH</name>
<evidence type="ECO:0000313" key="1">
    <source>
        <dbReference type="EMBL" id="JAP07201.1"/>
    </source>
</evidence>
<sequence length="75" mass="8536">LLCFSSLNPPNFHSSFPKHLGSFIPSIPNRFNSKNNPETQIKSILGIQQSTNKNSTMFFKSFTFLTFKQPQSLLN</sequence>
<proteinExistence type="predicted"/>